<keyword evidence="1" id="KW-0732">Signal</keyword>
<reference evidence="2 3" key="1">
    <citation type="submission" date="2020-09" db="EMBL/GenBank/DDBJ databases">
        <title>Paenibacillus sp. strain PR3 16S rRNA gene Genome sequencing and assembly.</title>
        <authorList>
            <person name="Kim J."/>
        </authorList>
    </citation>
    <scope>NUCLEOTIDE SEQUENCE [LARGE SCALE GENOMIC DNA]</scope>
    <source>
        <strain evidence="2 3">PR3</strain>
    </source>
</reference>
<evidence type="ECO:0000313" key="3">
    <source>
        <dbReference type="Proteomes" id="UP000609346"/>
    </source>
</evidence>
<dbReference type="SUPFAM" id="SSF55486">
    <property type="entry name" value="Metalloproteases ('zincins'), catalytic domain"/>
    <property type="match status" value="1"/>
</dbReference>
<organism evidence="2 3">
    <name type="scientific">Paenibacillus terricola</name>
    <dbReference type="NCBI Taxonomy" id="2763503"/>
    <lineage>
        <taxon>Bacteria</taxon>
        <taxon>Bacillati</taxon>
        <taxon>Bacillota</taxon>
        <taxon>Bacilli</taxon>
        <taxon>Bacillales</taxon>
        <taxon>Paenibacillaceae</taxon>
        <taxon>Paenibacillus</taxon>
    </lineage>
</organism>
<accession>A0ABR8MUX9</accession>
<dbReference type="Proteomes" id="UP000609346">
    <property type="component" value="Unassembled WGS sequence"/>
</dbReference>
<dbReference type="EMBL" id="JACXZA010000002">
    <property type="protein sequence ID" value="MBD3919081.1"/>
    <property type="molecule type" value="Genomic_DNA"/>
</dbReference>
<dbReference type="RefSeq" id="WP_191203350.1">
    <property type="nucleotide sequence ID" value="NZ_JACXZA010000002.1"/>
</dbReference>
<feature type="chain" id="PRO_5045597358" description="Peptidase metallopeptidase domain-containing protein" evidence="1">
    <location>
        <begin position="25"/>
        <end position="232"/>
    </location>
</feature>
<evidence type="ECO:0000256" key="1">
    <source>
        <dbReference type="SAM" id="SignalP"/>
    </source>
</evidence>
<gene>
    <name evidence="2" type="ORF">H8B09_09970</name>
</gene>
<sequence>MQKKLVSLLFILTMVFSFALNVYASDHEMYYKVNSSGSVSTVPLRWINKNSSTGRLKVIIDPVYLSGNWSTNYDTARSAWHSSAAPVEFTTSSSLTAPNVRLATTTESYWTNRFGPPSLTYEVIGVTDVVDTNGSVITTYDSAAASSKQIKLASIYFNPKPVYMSMSKHDYIVTMTHEFGHVLCLGHSHDPKYNPADPTTDPSIMSYTYMWMEKNYAPQNHEIGEVKRFYGY</sequence>
<dbReference type="Gene3D" id="3.40.390.10">
    <property type="entry name" value="Collagenase (Catalytic Domain)"/>
    <property type="match status" value="1"/>
</dbReference>
<comment type="caution">
    <text evidence="2">The sequence shown here is derived from an EMBL/GenBank/DDBJ whole genome shotgun (WGS) entry which is preliminary data.</text>
</comment>
<evidence type="ECO:0000313" key="2">
    <source>
        <dbReference type="EMBL" id="MBD3919081.1"/>
    </source>
</evidence>
<evidence type="ECO:0008006" key="4">
    <source>
        <dbReference type="Google" id="ProtNLM"/>
    </source>
</evidence>
<feature type="signal peptide" evidence="1">
    <location>
        <begin position="1"/>
        <end position="24"/>
    </location>
</feature>
<keyword evidence="3" id="KW-1185">Reference proteome</keyword>
<name>A0ABR8MUX9_9BACL</name>
<dbReference type="InterPro" id="IPR024079">
    <property type="entry name" value="MetalloPept_cat_dom_sf"/>
</dbReference>
<protein>
    <recommendedName>
        <fullName evidence="4">Peptidase metallopeptidase domain-containing protein</fullName>
    </recommendedName>
</protein>
<proteinExistence type="predicted"/>